<dbReference type="EMBL" id="ABBJDF010000057">
    <property type="protein sequence ID" value="EHT9942249.1"/>
    <property type="molecule type" value="Genomic_DNA"/>
</dbReference>
<dbReference type="CDD" id="cd07302">
    <property type="entry name" value="CHD"/>
    <property type="match status" value="1"/>
</dbReference>
<dbReference type="Pfam" id="PF18134">
    <property type="entry name" value="AGS_C"/>
    <property type="match status" value="1"/>
</dbReference>
<dbReference type="SUPFAM" id="SSF55073">
    <property type="entry name" value="Nucleotide cyclase"/>
    <property type="match status" value="1"/>
</dbReference>
<feature type="domain" description="Guanylate cyclase" evidence="1">
    <location>
        <begin position="1"/>
        <end position="105"/>
    </location>
</feature>
<organism evidence="2">
    <name type="scientific">Citrobacter freundii</name>
    <dbReference type="NCBI Taxonomy" id="546"/>
    <lineage>
        <taxon>Bacteria</taxon>
        <taxon>Pseudomonadati</taxon>
        <taxon>Pseudomonadota</taxon>
        <taxon>Gammaproteobacteria</taxon>
        <taxon>Enterobacterales</taxon>
        <taxon>Enterobacteriaceae</taxon>
        <taxon>Citrobacter</taxon>
        <taxon>Citrobacter freundii complex</taxon>
    </lineage>
</organism>
<dbReference type="Gene3D" id="3.30.70.1230">
    <property type="entry name" value="Nucleotide cyclase"/>
    <property type="match status" value="1"/>
</dbReference>
<gene>
    <name evidence="2" type="ORF">KY227_005435</name>
</gene>
<protein>
    <submittedName>
        <fullName evidence="2">Adenylate/guanylate cyclase domain-containing protein</fullName>
    </submittedName>
</protein>
<dbReference type="GO" id="GO:0004016">
    <property type="term" value="F:adenylate cyclase activity"/>
    <property type="evidence" value="ECO:0007669"/>
    <property type="project" value="UniProtKB-ARBA"/>
</dbReference>
<sequence>MFFDIAGSTKLGKTYPPEMVFNIKNTIIRYVIEIIQAFDGHVHRIMGDAVMAFFRSENKAIEGKKIDSAIDAINAGVYILEFMEQVIRPELGDQGSEDRIGVRLGIDYAKDDEIVWGNYGVSGAFEVTATSYHVDVAAKLQQAADTDKIMIGENLKSLLGLGAEYLSTKWKWAKNEDGTEFKRYYRHVKPNYRVKGSQINYLQYVFDNEAYFKFLPYGIESRNTSVVLTATANNVEKKFYCPCSESLDKGMSLNFHVIFSAPAGQPYTVKAVKRNTGPEAEKNSALKEVKKDRMMSYYSGQWHADISESTSYHGLHHMEIKIYDSHDREVDSTIFSIFIS</sequence>
<reference evidence="2" key="1">
    <citation type="submission" date="2021-07" db="EMBL/GenBank/DDBJ databases">
        <authorList>
            <consortium name="Clinical and Environmental Microbiology Branch: Whole genome sequencing antimicrobial resistance pathogens in the healthcare setting"/>
        </authorList>
    </citation>
    <scope>NUCLEOTIDE SEQUENCE</scope>
    <source>
        <strain evidence="2">2021DK-00049</strain>
    </source>
</reference>
<proteinExistence type="predicted"/>
<name>A0AAD2SL05_CITFR</name>
<dbReference type="AlphaFoldDB" id="A0AAD2SL05"/>
<dbReference type="InterPro" id="IPR040511">
    <property type="entry name" value="AGS_C"/>
</dbReference>
<dbReference type="PROSITE" id="PS50125">
    <property type="entry name" value="GUANYLATE_CYCLASE_2"/>
    <property type="match status" value="1"/>
</dbReference>
<dbReference type="Pfam" id="PF00211">
    <property type="entry name" value="Guanylate_cyc"/>
    <property type="match status" value="1"/>
</dbReference>
<dbReference type="InterPro" id="IPR050697">
    <property type="entry name" value="Adenylyl/Guanylyl_Cyclase_3/4"/>
</dbReference>
<evidence type="ECO:0000313" key="2">
    <source>
        <dbReference type="EMBL" id="EHT9942249.1"/>
    </source>
</evidence>
<dbReference type="PANTHER" id="PTHR43081:SF1">
    <property type="entry name" value="ADENYLATE CYCLASE, TERMINAL-DIFFERENTIATION SPECIFIC"/>
    <property type="match status" value="1"/>
</dbReference>
<dbReference type="InterPro" id="IPR001054">
    <property type="entry name" value="A/G_cyclase"/>
</dbReference>
<comment type="caution">
    <text evidence="2">The sequence shown here is derived from an EMBL/GenBank/DDBJ whole genome shotgun (WGS) entry which is preliminary data.</text>
</comment>
<dbReference type="GO" id="GO:0009190">
    <property type="term" value="P:cyclic nucleotide biosynthetic process"/>
    <property type="evidence" value="ECO:0007669"/>
    <property type="project" value="InterPro"/>
</dbReference>
<dbReference type="InterPro" id="IPR029787">
    <property type="entry name" value="Nucleotide_cyclase"/>
</dbReference>
<evidence type="ECO:0000259" key="1">
    <source>
        <dbReference type="PROSITE" id="PS50125"/>
    </source>
</evidence>
<dbReference type="RefSeq" id="WP_048213854.1">
    <property type="nucleotide sequence ID" value="NZ_CP056337.1"/>
</dbReference>
<dbReference type="PANTHER" id="PTHR43081">
    <property type="entry name" value="ADENYLATE CYCLASE, TERMINAL-DIFFERENTIATION SPECIFIC-RELATED"/>
    <property type="match status" value="1"/>
</dbReference>
<accession>A0AAD2SL05</accession>
<dbReference type="GO" id="GO:0035556">
    <property type="term" value="P:intracellular signal transduction"/>
    <property type="evidence" value="ECO:0007669"/>
    <property type="project" value="InterPro"/>
</dbReference>